<dbReference type="PROSITE" id="PS51257">
    <property type="entry name" value="PROKAR_LIPOPROTEIN"/>
    <property type="match status" value="1"/>
</dbReference>
<sequence length="198" mass="21268">MKTLSLLKTSAVALLLVSACTKSEKVSVNTEDAILQKAIEKCGCPCNNGCESGKVTAGSCTVNNGSDVNITFSFHGDGIKKTGDIGEFEFVDHNNKEENRHGDVICLKIQHVGDNEIAWFVGVESKNSVSPGSLAIWRADDNGEPAHKDDPKDQVSLPRFGVDPKDARAVCACDFTVGVNPFIDLTSGNIQFHKDLTE</sequence>
<gene>
    <name evidence="2" type="ORF">SAMN06265350_1142</name>
</gene>
<evidence type="ECO:0008006" key="4">
    <source>
        <dbReference type="Google" id="ProtNLM"/>
    </source>
</evidence>
<protein>
    <recommendedName>
        <fullName evidence="4">Lipoprotein</fullName>
    </recommendedName>
</protein>
<keyword evidence="1" id="KW-0732">Signal</keyword>
<dbReference type="Proteomes" id="UP000315971">
    <property type="component" value="Unassembled WGS sequence"/>
</dbReference>
<dbReference type="EMBL" id="FXSZ01000014">
    <property type="protein sequence ID" value="SMO82179.1"/>
    <property type="molecule type" value="Genomic_DNA"/>
</dbReference>
<feature type="signal peptide" evidence="1">
    <location>
        <begin position="1"/>
        <end position="19"/>
    </location>
</feature>
<keyword evidence="3" id="KW-1185">Reference proteome</keyword>
<evidence type="ECO:0000313" key="3">
    <source>
        <dbReference type="Proteomes" id="UP000315971"/>
    </source>
</evidence>
<evidence type="ECO:0000313" key="2">
    <source>
        <dbReference type="EMBL" id="SMO82179.1"/>
    </source>
</evidence>
<organism evidence="2 3">
    <name type="scientific">Solitalea koreensis</name>
    <dbReference type="NCBI Taxonomy" id="543615"/>
    <lineage>
        <taxon>Bacteria</taxon>
        <taxon>Pseudomonadati</taxon>
        <taxon>Bacteroidota</taxon>
        <taxon>Sphingobacteriia</taxon>
        <taxon>Sphingobacteriales</taxon>
        <taxon>Sphingobacteriaceae</taxon>
        <taxon>Solitalea</taxon>
    </lineage>
</organism>
<reference evidence="2 3" key="1">
    <citation type="submission" date="2017-05" db="EMBL/GenBank/DDBJ databases">
        <authorList>
            <person name="Varghese N."/>
            <person name="Submissions S."/>
        </authorList>
    </citation>
    <scope>NUCLEOTIDE SEQUENCE [LARGE SCALE GENOMIC DNA]</scope>
    <source>
        <strain evidence="2 3">DSM 21342</strain>
    </source>
</reference>
<dbReference type="RefSeq" id="WP_142604686.1">
    <property type="nucleotide sequence ID" value="NZ_FXSZ01000014.1"/>
</dbReference>
<dbReference type="AlphaFoldDB" id="A0A521EE30"/>
<name>A0A521EE30_9SPHI</name>
<evidence type="ECO:0000256" key="1">
    <source>
        <dbReference type="SAM" id="SignalP"/>
    </source>
</evidence>
<proteinExistence type="predicted"/>
<feature type="chain" id="PRO_5021790275" description="Lipoprotein" evidence="1">
    <location>
        <begin position="20"/>
        <end position="198"/>
    </location>
</feature>
<accession>A0A521EE30</accession>